<feature type="chain" id="PRO_5047130831" description="DUF4367 domain-containing protein" evidence="1">
    <location>
        <begin position="25"/>
        <end position="170"/>
    </location>
</feature>
<evidence type="ECO:0008006" key="4">
    <source>
        <dbReference type="Google" id="ProtNLM"/>
    </source>
</evidence>
<sequence length="170" mass="19110">MTRIWMRVILASLAVILIAGCASIDEQAVDGLEQAEKAFQGDAEDPNEEINSIKLFLPSGYSIEDDSDETNILLNKGKNSFILFINPNESSSSKLYYDLMMANKNVKIIKEATFEKDDRFGFVAILENSEERYELITSIGGIKLTTITKEKDVANNLEQMMMIVRSIQTK</sequence>
<dbReference type="EMBL" id="JACSQO010000002">
    <property type="protein sequence ID" value="MBD7943479.1"/>
    <property type="molecule type" value="Genomic_DNA"/>
</dbReference>
<protein>
    <recommendedName>
        <fullName evidence="4">DUF4367 domain-containing protein</fullName>
    </recommendedName>
</protein>
<organism evidence="2 3">
    <name type="scientific">Psychrobacillus faecigallinarum</name>
    <dbReference type="NCBI Taxonomy" id="2762235"/>
    <lineage>
        <taxon>Bacteria</taxon>
        <taxon>Bacillati</taxon>
        <taxon>Bacillota</taxon>
        <taxon>Bacilli</taxon>
        <taxon>Bacillales</taxon>
        <taxon>Bacillaceae</taxon>
        <taxon>Psychrobacillus</taxon>
    </lineage>
</organism>
<keyword evidence="1" id="KW-0732">Signal</keyword>
<proteinExistence type="predicted"/>
<comment type="caution">
    <text evidence="2">The sequence shown here is derived from an EMBL/GenBank/DDBJ whole genome shotgun (WGS) entry which is preliminary data.</text>
</comment>
<name>A0ABR8R6Q5_9BACI</name>
<gene>
    <name evidence="2" type="ORF">H9650_05050</name>
</gene>
<dbReference type="Proteomes" id="UP000640786">
    <property type="component" value="Unassembled WGS sequence"/>
</dbReference>
<accession>A0ABR8R6Q5</accession>
<reference evidence="2 3" key="1">
    <citation type="submission" date="2020-08" db="EMBL/GenBank/DDBJ databases">
        <title>A Genomic Blueprint of the Chicken Gut Microbiome.</title>
        <authorList>
            <person name="Gilroy R."/>
            <person name="Ravi A."/>
            <person name="Getino M."/>
            <person name="Pursley I."/>
            <person name="Horton D.L."/>
            <person name="Alikhan N.-F."/>
            <person name="Baker D."/>
            <person name="Gharbi K."/>
            <person name="Hall N."/>
            <person name="Watson M."/>
            <person name="Adriaenssens E.M."/>
            <person name="Foster-Nyarko E."/>
            <person name="Jarju S."/>
            <person name="Secka A."/>
            <person name="Antonio M."/>
            <person name="Oren A."/>
            <person name="Chaudhuri R."/>
            <person name="La Ragione R.M."/>
            <person name="Hildebrand F."/>
            <person name="Pallen M.J."/>
        </authorList>
    </citation>
    <scope>NUCLEOTIDE SEQUENCE [LARGE SCALE GENOMIC DNA]</scope>
    <source>
        <strain evidence="2 3">Sa2BUA9</strain>
    </source>
</reference>
<keyword evidence="3" id="KW-1185">Reference proteome</keyword>
<feature type="signal peptide" evidence="1">
    <location>
        <begin position="1"/>
        <end position="24"/>
    </location>
</feature>
<dbReference type="RefSeq" id="WP_154310303.1">
    <property type="nucleotide sequence ID" value="NZ_JACSQO010000002.1"/>
</dbReference>
<dbReference type="PROSITE" id="PS51257">
    <property type="entry name" value="PROKAR_LIPOPROTEIN"/>
    <property type="match status" value="1"/>
</dbReference>
<evidence type="ECO:0000313" key="2">
    <source>
        <dbReference type="EMBL" id="MBD7943479.1"/>
    </source>
</evidence>
<evidence type="ECO:0000256" key="1">
    <source>
        <dbReference type="SAM" id="SignalP"/>
    </source>
</evidence>
<evidence type="ECO:0000313" key="3">
    <source>
        <dbReference type="Proteomes" id="UP000640786"/>
    </source>
</evidence>